<dbReference type="EMBL" id="CP101808">
    <property type="protein sequence ID" value="UUD37113.1"/>
    <property type="molecule type" value="Genomic_DNA"/>
</dbReference>
<organism evidence="1 2">
    <name type="scientific">Mycoplasmopsis equigenitalium</name>
    <dbReference type="NCBI Taxonomy" id="114883"/>
    <lineage>
        <taxon>Bacteria</taxon>
        <taxon>Bacillati</taxon>
        <taxon>Mycoplasmatota</taxon>
        <taxon>Mycoplasmoidales</taxon>
        <taxon>Metamycoplasmataceae</taxon>
        <taxon>Mycoplasmopsis</taxon>
    </lineage>
</organism>
<name>A0ABY5J2W2_9BACT</name>
<accession>A0ABY5J2W2</accession>
<reference evidence="1" key="1">
    <citation type="submission" date="2022-07" db="EMBL/GenBank/DDBJ databases">
        <title>Complete genome of Mycoplasma equigenitalium type strain T37.</title>
        <authorList>
            <person name="Spergser J."/>
        </authorList>
    </citation>
    <scope>NUCLEOTIDE SEQUENCE</scope>
    <source>
        <strain evidence="1">T37</strain>
    </source>
</reference>
<evidence type="ECO:0000313" key="2">
    <source>
        <dbReference type="Proteomes" id="UP001059576"/>
    </source>
</evidence>
<proteinExistence type="predicted"/>
<evidence type="ECO:0000313" key="1">
    <source>
        <dbReference type="EMBL" id="UUD37113.1"/>
    </source>
</evidence>
<dbReference type="RefSeq" id="WP_129722249.1">
    <property type="nucleotide sequence ID" value="NZ_CP101808.1"/>
</dbReference>
<sequence>MIGDVLKRELSLLLNTSKNKNAKNAFWRLIRDIAVQDIKEFAKPIDSQTLIDCYYKILNSNLSYIPSYFQETLKSNKQKRYRVILRNIFTSNANHKDGLIHQKGIEYKTEHNLVRAGKKIIYKWNEKFNNTGKGE</sequence>
<gene>
    <name evidence="1" type="ORF">NPA09_00860</name>
</gene>
<keyword evidence="2" id="KW-1185">Reference proteome</keyword>
<dbReference type="Proteomes" id="UP001059576">
    <property type="component" value="Chromosome"/>
</dbReference>
<protein>
    <submittedName>
        <fullName evidence="1">Uncharacterized protein</fullName>
    </submittedName>
</protein>